<dbReference type="EMBL" id="CP021455">
    <property type="protein sequence ID" value="ARU04603.1"/>
    <property type="molecule type" value="Genomic_DNA"/>
</dbReference>
<keyword evidence="8" id="KW-0418">Kinase</keyword>
<dbReference type="SMART" id="SM00388">
    <property type="entry name" value="HisKA"/>
    <property type="match status" value="1"/>
</dbReference>
<dbReference type="InterPro" id="IPR013727">
    <property type="entry name" value="2CSK_N"/>
</dbReference>
<keyword evidence="16" id="KW-1185">Reference proteome</keyword>
<evidence type="ECO:0000256" key="11">
    <source>
        <dbReference type="ARBA" id="ARBA00023012"/>
    </source>
</evidence>
<evidence type="ECO:0000256" key="10">
    <source>
        <dbReference type="ARBA" id="ARBA00022989"/>
    </source>
</evidence>
<keyword evidence="11" id="KW-0902">Two-component regulatory system</keyword>
<dbReference type="InterPro" id="IPR003594">
    <property type="entry name" value="HATPase_dom"/>
</dbReference>
<comment type="subcellular location">
    <subcellularLocation>
        <location evidence="2">Membrane</location>
        <topology evidence="2">Multi-pass membrane protein</topology>
    </subcellularLocation>
</comment>
<dbReference type="SUPFAM" id="SSF47384">
    <property type="entry name" value="Homodimeric domain of signal transducing histidine kinase"/>
    <property type="match status" value="1"/>
</dbReference>
<dbReference type="GO" id="GO:0005524">
    <property type="term" value="F:ATP binding"/>
    <property type="evidence" value="ECO:0007669"/>
    <property type="project" value="UniProtKB-KW"/>
</dbReference>
<dbReference type="InterPro" id="IPR005467">
    <property type="entry name" value="His_kinase_dom"/>
</dbReference>
<dbReference type="SMART" id="SM00387">
    <property type="entry name" value="HATPase_c"/>
    <property type="match status" value="1"/>
</dbReference>
<evidence type="ECO:0000256" key="4">
    <source>
        <dbReference type="ARBA" id="ARBA00022553"/>
    </source>
</evidence>
<name>A0A1Y0ELT8_9BURK</name>
<evidence type="ECO:0000256" key="8">
    <source>
        <dbReference type="ARBA" id="ARBA00022777"/>
    </source>
</evidence>
<keyword evidence="5" id="KW-0808">Transferase</keyword>
<reference evidence="15 16" key="1">
    <citation type="submission" date="2017-05" db="EMBL/GenBank/DDBJ databases">
        <authorList>
            <person name="Song R."/>
            <person name="Chenine A.L."/>
            <person name="Ruprecht R.M."/>
        </authorList>
    </citation>
    <scope>NUCLEOTIDE SEQUENCE [LARGE SCALE GENOMIC DNA]</scope>
    <source>
        <strain evidence="15 16">DSM 26136</strain>
    </source>
</reference>
<dbReference type="CDD" id="cd00082">
    <property type="entry name" value="HisKA"/>
    <property type="match status" value="1"/>
</dbReference>
<dbReference type="PRINTS" id="PR00344">
    <property type="entry name" value="BCTRLSENSOR"/>
</dbReference>
<evidence type="ECO:0000256" key="5">
    <source>
        <dbReference type="ARBA" id="ARBA00022679"/>
    </source>
</evidence>
<dbReference type="InterPro" id="IPR036097">
    <property type="entry name" value="HisK_dim/P_sf"/>
</dbReference>
<gene>
    <name evidence="15" type="ORF">CCO03_07890</name>
</gene>
<dbReference type="InterPro" id="IPR050428">
    <property type="entry name" value="TCS_sensor_his_kinase"/>
</dbReference>
<dbReference type="GO" id="GO:0005886">
    <property type="term" value="C:plasma membrane"/>
    <property type="evidence" value="ECO:0007669"/>
    <property type="project" value="TreeGrafter"/>
</dbReference>
<keyword evidence="6 13" id="KW-0812">Transmembrane</keyword>
<keyword evidence="12 13" id="KW-0472">Membrane</keyword>
<dbReference type="OrthoDB" id="8554694at2"/>
<dbReference type="PANTHER" id="PTHR45436">
    <property type="entry name" value="SENSOR HISTIDINE KINASE YKOH"/>
    <property type="match status" value="1"/>
</dbReference>
<dbReference type="AlphaFoldDB" id="A0A1Y0ELT8"/>
<dbReference type="Pfam" id="PF02518">
    <property type="entry name" value="HATPase_c"/>
    <property type="match status" value="1"/>
</dbReference>
<accession>A0A1Y0ELT8</accession>
<dbReference type="Gene3D" id="1.10.287.130">
    <property type="match status" value="1"/>
</dbReference>
<keyword evidence="9" id="KW-0067">ATP-binding</keyword>
<proteinExistence type="predicted"/>
<dbReference type="InterPro" id="IPR003661">
    <property type="entry name" value="HisK_dim/P_dom"/>
</dbReference>
<evidence type="ECO:0000313" key="15">
    <source>
        <dbReference type="EMBL" id="ARU04603.1"/>
    </source>
</evidence>
<dbReference type="RefSeq" id="WP_087279500.1">
    <property type="nucleotide sequence ID" value="NZ_CP021455.1"/>
</dbReference>
<evidence type="ECO:0000256" key="2">
    <source>
        <dbReference type="ARBA" id="ARBA00004141"/>
    </source>
</evidence>
<evidence type="ECO:0000313" key="16">
    <source>
        <dbReference type="Proteomes" id="UP000196138"/>
    </source>
</evidence>
<keyword evidence="4" id="KW-0597">Phosphoprotein</keyword>
<evidence type="ECO:0000256" key="12">
    <source>
        <dbReference type="ARBA" id="ARBA00023136"/>
    </source>
</evidence>
<dbReference type="CDD" id="cd00075">
    <property type="entry name" value="HATPase"/>
    <property type="match status" value="1"/>
</dbReference>
<evidence type="ECO:0000256" key="3">
    <source>
        <dbReference type="ARBA" id="ARBA00012438"/>
    </source>
</evidence>
<evidence type="ECO:0000256" key="6">
    <source>
        <dbReference type="ARBA" id="ARBA00022692"/>
    </source>
</evidence>
<feature type="transmembrane region" description="Helical" evidence="13">
    <location>
        <begin position="177"/>
        <end position="200"/>
    </location>
</feature>
<feature type="transmembrane region" description="Helical" evidence="13">
    <location>
        <begin position="45"/>
        <end position="65"/>
    </location>
</feature>
<dbReference type="GO" id="GO:0000155">
    <property type="term" value="F:phosphorelay sensor kinase activity"/>
    <property type="evidence" value="ECO:0007669"/>
    <property type="project" value="InterPro"/>
</dbReference>
<evidence type="ECO:0000256" key="9">
    <source>
        <dbReference type="ARBA" id="ARBA00022840"/>
    </source>
</evidence>
<dbReference type="Pfam" id="PF00512">
    <property type="entry name" value="HisKA"/>
    <property type="match status" value="1"/>
</dbReference>
<dbReference type="PROSITE" id="PS50109">
    <property type="entry name" value="HIS_KIN"/>
    <property type="match status" value="1"/>
</dbReference>
<dbReference type="PANTHER" id="PTHR45436:SF14">
    <property type="entry name" value="SENSOR PROTEIN QSEC"/>
    <property type="match status" value="1"/>
</dbReference>
<feature type="domain" description="Histidine kinase" evidence="14">
    <location>
        <begin position="261"/>
        <end position="488"/>
    </location>
</feature>
<dbReference type="Proteomes" id="UP000196138">
    <property type="component" value="Chromosome"/>
</dbReference>
<dbReference type="KEGG" id="cser:CCO03_07890"/>
<dbReference type="EC" id="2.7.13.3" evidence="3"/>
<dbReference type="Pfam" id="PF08521">
    <property type="entry name" value="2CSK_N"/>
    <property type="match status" value="1"/>
</dbReference>
<protein>
    <recommendedName>
        <fullName evidence="3">histidine kinase</fullName>
        <ecNumber evidence="3">2.7.13.3</ecNumber>
    </recommendedName>
</protein>
<keyword evidence="10 13" id="KW-1133">Transmembrane helix</keyword>
<evidence type="ECO:0000256" key="13">
    <source>
        <dbReference type="SAM" id="Phobius"/>
    </source>
</evidence>
<sequence length="488" mass="52451">MAKFPIKLQRHSADTALQDAAVSACAAGREADADELNAPSLRRGLLWLIVLVVLVAASVQAMAVYRVALSETEAVFDSQMQRMALSLSGGLATAVFDDSEVPEGQRAQDWIVQIWRADGTMLYRSASARLLPQQTVLGFSDVRAHNQRFRVYALQTPLQVIQVAQTELSRRELASKLALRTMAPVALLMPLCLLLVWWGIARAFAPLERARASLAKRSLADLSPLPRDGLPTEVQPLLREVNGLLTRLDLAWCTQQHFVADAAHELRSPLAALRLQAQSLQRAQAPEQRELAMLRLIAGIDRATRMVEQLLTLARQEGAHISPVAQTPFDATATCQRALADLEPLAKARGIALQAEALDAVQLVGHVEGFASLVRNLLENALRYTPEGGEVRLMLRQGAPLADAAGAAPTAATAKGVTLSVEDSGPGIAPEERERVFDRFYRVPGSAPGGTGLGLAIVKAIADGFGAQVRLGQSPALGGLQVQVAFPL</sequence>
<evidence type="ECO:0000256" key="1">
    <source>
        <dbReference type="ARBA" id="ARBA00000085"/>
    </source>
</evidence>
<organism evidence="15 16">
    <name type="scientific">Comamonas serinivorans</name>
    <dbReference type="NCBI Taxonomy" id="1082851"/>
    <lineage>
        <taxon>Bacteria</taxon>
        <taxon>Pseudomonadati</taxon>
        <taxon>Pseudomonadota</taxon>
        <taxon>Betaproteobacteria</taxon>
        <taxon>Burkholderiales</taxon>
        <taxon>Comamonadaceae</taxon>
        <taxon>Comamonas</taxon>
    </lineage>
</organism>
<dbReference type="InterPro" id="IPR004358">
    <property type="entry name" value="Sig_transdc_His_kin-like_C"/>
</dbReference>
<dbReference type="Gene3D" id="3.30.565.10">
    <property type="entry name" value="Histidine kinase-like ATPase, C-terminal domain"/>
    <property type="match status" value="1"/>
</dbReference>
<keyword evidence="7" id="KW-0547">Nucleotide-binding</keyword>
<dbReference type="InterPro" id="IPR036890">
    <property type="entry name" value="HATPase_C_sf"/>
</dbReference>
<comment type="catalytic activity">
    <reaction evidence="1">
        <text>ATP + protein L-histidine = ADP + protein N-phospho-L-histidine.</text>
        <dbReference type="EC" id="2.7.13.3"/>
    </reaction>
</comment>
<evidence type="ECO:0000259" key="14">
    <source>
        <dbReference type="PROSITE" id="PS50109"/>
    </source>
</evidence>
<evidence type="ECO:0000256" key="7">
    <source>
        <dbReference type="ARBA" id="ARBA00022741"/>
    </source>
</evidence>
<dbReference type="SUPFAM" id="SSF55874">
    <property type="entry name" value="ATPase domain of HSP90 chaperone/DNA topoisomerase II/histidine kinase"/>
    <property type="match status" value="1"/>
</dbReference>